<dbReference type="KEGG" id="ssai:N0B31_16495"/>
<sequence length="66" mass="7101">MAKEPCEGCGQSVRIAGGIANLWSFEGDRTEGLTLELSDGSEFFLCYDCIEQLPDDPSEADVAALE</sequence>
<organism evidence="1 2">
    <name type="scientific">Salinirubellus salinus</name>
    <dbReference type="NCBI Taxonomy" id="1364945"/>
    <lineage>
        <taxon>Archaea</taxon>
        <taxon>Methanobacteriati</taxon>
        <taxon>Methanobacteriota</taxon>
        <taxon>Stenosarchaea group</taxon>
        <taxon>Halobacteria</taxon>
        <taxon>Halobacteriales</taxon>
        <taxon>Natronomonadaceae</taxon>
        <taxon>Salinirubellus</taxon>
    </lineage>
</organism>
<gene>
    <name evidence="1" type="ORF">N0B31_16495</name>
</gene>
<name>A0A9E7R1X9_9EURY</name>
<protein>
    <recommendedName>
        <fullName evidence="3">Small CPxCG-related zinc finger protein</fullName>
    </recommendedName>
</protein>
<dbReference type="Proteomes" id="UP001057580">
    <property type="component" value="Chromosome"/>
</dbReference>
<dbReference type="AlphaFoldDB" id="A0A9E7R1X9"/>
<accession>A0A9E7R1X9</accession>
<proteinExistence type="predicted"/>
<dbReference type="InterPro" id="IPR055983">
    <property type="entry name" value="DUF7561"/>
</dbReference>
<evidence type="ECO:0000313" key="2">
    <source>
        <dbReference type="Proteomes" id="UP001057580"/>
    </source>
</evidence>
<dbReference type="Pfam" id="PF24442">
    <property type="entry name" value="DUF7561"/>
    <property type="match status" value="1"/>
</dbReference>
<dbReference type="EMBL" id="CP104003">
    <property type="protein sequence ID" value="UWM53724.1"/>
    <property type="molecule type" value="Genomic_DNA"/>
</dbReference>
<keyword evidence="2" id="KW-1185">Reference proteome</keyword>
<dbReference type="GeneID" id="74944055"/>
<evidence type="ECO:0008006" key="3">
    <source>
        <dbReference type="Google" id="ProtNLM"/>
    </source>
</evidence>
<reference evidence="1" key="1">
    <citation type="submission" date="2022-09" db="EMBL/GenBank/DDBJ databases">
        <title>Diverse halophilic archaea isolated from saline environments.</title>
        <authorList>
            <person name="Cui H.-L."/>
        </authorList>
    </citation>
    <scope>NUCLEOTIDE SEQUENCE</scope>
    <source>
        <strain evidence="1">ZS-35-S2</strain>
    </source>
</reference>
<evidence type="ECO:0000313" key="1">
    <source>
        <dbReference type="EMBL" id="UWM53724.1"/>
    </source>
</evidence>
<dbReference type="RefSeq" id="WP_260592718.1">
    <property type="nucleotide sequence ID" value="NZ_CP104003.1"/>
</dbReference>